<dbReference type="RefSeq" id="WP_407339681.1">
    <property type="nucleotide sequence ID" value="NZ_CP136862.1"/>
</dbReference>
<organism evidence="2 3">
    <name type="scientific">Methylocapsa polymorpha</name>
    <dbReference type="NCBI Taxonomy" id="3080828"/>
    <lineage>
        <taxon>Bacteria</taxon>
        <taxon>Pseudomonadati</taxon>
        <taxon>Pseudomonadota</taxon>
        <taxon>Alphaproteobacteria</taxon>
        <taxon>Hyphomicrobiales</taxon>
        <taxon>Beijerinckiaceae</taxon>
        <taxon>Methylocapsa</taxon>
    </lineage>
</organism>
<protein>
    <recommendedName>
        <fullName evidence="4">Lipoprotein</fullName>
    </recommendedName>
</protein>
<dbReference type="EMBL" id="CP136862">
    <property type="protein sequence ID" value="WOJ90234.1"/>
    <property type="molecule type" value="Genomic_DNA"/>
</dbReference>
<name>A0ABZ0HSG4_9HYPH</name>
<feature type="signal peptide" evidence="1">
    <location>
        <begin position="1"/>
        <end position="21"/>
    </location>
</feature>
<dbReference type="Proteomes" id="UP001626536">
    <property type="component" value="Chromosome"/>
</dbReference>
<reference evidence="2 3" key="1">
    <citation type="submission" date="2023-10" db="EMBL/GenBank/DDBJ databases">
        <title>Novel methanotroph of the genus Methylocapsa from a subarctic wetland.</title>
        <authorList>
            <person name="Belova S.E."/>
            <person name="Oshkin I.Y."/>
            <person name="Miroshnikov K."/>
            <person name="Dedysh S.N."/>
        </authorList>
    </citation>
    <scope>NUCLEOTIDE SEQUENCE [LARGE SCALE GENOMIC DNA]</scope>
    <source>
        <strain evidence="2 3">RX1</strain>
    </source>
</reference>
<feature type="chain" id="PRO_5045898654" description="Lipoprotein" evidence="1">
    <location>
        <begin position="22"/>
        <end position="193"/>
    </location>
</feature>
<keyword evidence="1" id="KW-0732">Signal</keyword>
<proteinExistence type="predicted"/>
<dbReference type="PROSITE" id="PS51257">
    <property type="entry name" value="PROKAR_LIPOPROTEIN"/>
    <property type="match status" value="1"/>
</dbReference>
<gene>
    <name evidence="2" type="ORF">RZS28_02730</name>
</gene>
<evidence type="ECO:0000256" key="1">
    <source>
        <dbReference type="SAM" id="SignalP"/>
    </source>
</evidence>
<accession>A0ABZ0HSG4</accession>
<evidence type="ECO:0000313" key="2">
    <source>
        <dbReference type="EMBL" id="WOJ90234.1"/>
    </source>
</evidence>
<keyword evidence="3" id="KW-1185">Reference proteome</keyword>
<evidence type="ECO:0008006" key="4">
    <source>
        <dbReference type="Google" id="ProtNLM"/>
    </source>
</evidence>
<evidence type="ECO:0000313" key="3">
    <source>
        <dbReference type="Proteomes" id="UP001626536"/>
    </source>
</evidence>
<sequence length="193" mass="20688">MTLRPYFSPLPLIAASCVALAGCGFGQVGTATVAYQQVGACNGYGAVTGRPNQAYVIFKIEAVDNSQGNVNFLFIPTRLYVDQSTEKQKAEWVGGWKRQFVSENTKFLQDLGGAGITPKSVPHNSKAELNAFVFVPVNTVNANGAAEANQTSYKLSYDSQPVPGESDPAVVFNKTNAAQTTWPETESCQAIKL</sequence>